<dbReference type="AlphaFoldDB" id="A0AAN8JKZ6"/>
<proteinExistence type="predicted"/>
<name>A0AAN8JKZ6_PATCE</name>
<accession>A0AAN8JKZ6</accession>
<protein>
    <submittedName>
        <fullName evidence="1">Uncharacterized protein</fullName>
    </submittedName>
</protein>
<dbReference type="Proteomes" id="UP001347796">
    <property type="component" value="Unassembled WGS sequence"/>
</dbReference>
<sequence length="223" mass="26494">MPNLQPKTSKIVTRIINLSRQHLTDSQVGLQLKGLKFTPTPNRNEQLLQTELKTFLRKLRLAEWHTSLEEDVDGHEITNDQISIIENKSKANPQKSKNPVLDNFLEKIEIKSNIKREEKSGLEQLKNNDEIVIQEAYKEGAIVLMDRDYYRSKILSILNNNEYYKESKEVHQLAVKRKIKKRIQDYKYLTNDEQDYLVNYESKPPFFFMDYLKYIKVKKFKNK</sequence>
<organism evidence="1 2">
    <name type="scientific">Patella caerulea</name>
    <name type="common">Rayed Mediterranean limpet</name>
    <dbReference type="NCBI Taxonomy" id="87958"/>
    <lineage>
        <taxon>Eukaryota</taxon>
        <taxon>Metazoa</taxon>
        <taxon>Spiralia</taxon>
        <taxon>Lophotrochozoa</taxon>
        <taxon>Mollusca</taxon>
        <taxon>Gastropoda</taxon>
        <taxon>Patellogastropoda</taxon>
        <taxon>Patelloidea</taxon>
        <taxon>Patellidae</taxon>
        <taxon>Patella</taxon>
    </lineage>
</organism>
<keyword evidence="2" id="KW-1185">Reference proteome</keyword>
<gene>
    <name evidence="1" type="ORF">SNE40_014359</name>
</gene>
<evidence type="ECO:0000313" key="2">
    <source>
        <dbReference type="Proteomes" id="UP001347796"/>
    </source>
</evidence>
<reference evidence="1 2" key="1">
    <citation type="submission" date="2024-01" db="EMBL/GenBank/DDBJ databases">
        <title>The genome of the rayed Mediterranean limpet Patella caerulea (Linnaeus, 1758).</title>
        <authorList>
            <person name="Anh-Thu Weber A."/>
            <person name="Halstead-Nussloch G."/>
        </authorList>
    </citation>
    <scope>NUCLEOTIDE SEQUENCE [LARGE SCALE GENOMIC DNA]</scope>
    <source>
        <strain evidence="1">AATW-2023a</strain>
        <tissue evidence="1">Whole specimen</tissue>
    </source>
</reference>
<dbReference type="EMBL" id="JAZGQO010000010">
    <property type="protein sequence ID" value="KAK6175988.1"/>
    <property type="molecule type" value="Genomic_DNA"/>
</dbReference>
<comment type="caution">
    <text evidence="1">The sequence shown here is derived from an EMBL/GenBank/DDBJ whole genome shotgun (WGS) entry which is preliminary data.</text>
</comment>
<evidence type="ECO:0000313" key="1">
    <source>
        <dbReference type="EMBL" id="KAK6175988.1"/>
    </source>
</evidence>